<dbReference type="InterPro" id="IPR036390">
    <property type="entry name" value="WH_DNA-bd_sf"/>
</dbReference>
<evidence type="ECO:0000256" key="1">
    <source>
        <dbReference type="ARBA" id="ARBA00023015"/>
    </source>
</evidence>
<dbReference type="EMBL" id="DXIE01000026">
    <property type="protein sequence ID" value="HIV61972.1"/>
    <property type="molecule type" value="Genomic_DNA"/>
</dbReference>
<organism evidence="5 6">
    <name type="scientific">Candidatus Butyricicoccus avistercoris</name>
    <dbReference type="NCBI Taxonomy" id="2838518"/>
    <lineage>
        <taxon>Bacteria</taxon>
        <taxon>Bacillati</taxon>
        <taxon>Bacillota</taxon>
        <taxon>Clostridia</taxon>
        <taxon>Eubacteriales</taxon>
        <taxon>Butyricicoccaceae</taxon>
        <taxon>Butyricicoccus</taxon>
    </lineage>
</organism>
<name>A0A9D1PIZ2_9FIRM</name>
<dbReference type="PANTHER" id="PTHR38445:SF6">
    <property type="entry name" value="GNTR-FAMILY TRANSCRIPTIONAL REGULATOR"/>
    <property type="match status" value="1"/>
</dbReference>
<keyword evidence="3" id="KW-0804">Transcription</keyword>
<sequence>MAWEFSNDRPIWLQLSEQLTLQIISGKYESGSALPSVRALASEAGVNPNTVQRAMSELESEGLIETKRTTGRIVTEDMQLIRQMRDKIALERINEFINSMKALGYTENDIKNMSFFKENS</sequence>
<comment type="caution">
    <text evidence="5">The sequence shown here is derived from an EMBL/GenBank/DDBJ whole genome shotgun (WGS) entry which is preliminary data.</text>
</comment>
<evidence type="ECO:0000256" key="3">
    <source>
        <dbReference type="ARBA" id="ARBA00023163"/>
    </source>
</evidence>
<dbReference type="Gene3D" id="1.10.10.10">
    <property type="entry name" value="Winged helix-like DNA-binding domain superfamily/Winged helix DNA-binding domain"/>
    <property type="match status" value="1"/>
</dbReference>
<evidence type="ECO:0000256" key="2">
    <source>
        <dbReference type="ARBA" id="ARBA00023125"/>
    </source>
</evidence>
<dbReference type="PRINTS" id="PR00035">
    <property type="entry name" value="HTHGNTR"/>
</dbReference>
<reference evidence="5" key="1">
    <citation type="journal article" date="2021" name="PeerJ">
        <title>Extensive microbial diversity within the chicken gut microbiome revealed by metagenomics and culture.</title>
        <authorList>
            <person name="Gilroy R."/>
            <person name="Ravi A."/>
            <person name="Getino M."/>
            <person name="Pursley I."/>
            <person name="Horton D.L."/>
            <person name="Alikhan N.F."/>
            <person name="Baker D."/>
            <person name="Gharbi K."/>
            <person name="Hall N."/>
            <person name="Watson M."/>
            <person name="Adriaenssens E.M."/>
            <person name="Foster-Nyarko E."/>
            <person name="Jarju S."/>
            <person name="Secka A."/>
            <person name="Antonio M."/>
            <person name="Oren A."/>
            <person name="Chaudhuri R.R."/>
            <person name="La Ragione R."/>
            <person name="Hildebrand F."/>
            <person name="Pallen M.J."/>
        </authorList>
    </citation>
    <scope>NUCLEOTIDE SEQUENCE</scope>
    <source>
        <strain evidence="5">CHK193-4272</strain>
    </source>
</reference>
<dbReference type="InterPro" id="IPR036388">
    <property type="entry name" value="WH-like_DNA-bd_sf"/>
</dbReference>
<evidence type="ECO:0000313" key="6">
    <source>
        <dbReference type="Proteomes" id="UP000886808"/>
    </source>
</evidence>
<dbReference type="PROSITE" id="PS50949">
    <property type="entry name" value="HTH_GNTR"/>
    <property type="match status" value="1"/>
</dbReference>
<feature type="domain" description="HTH gntR-type" evidence="4">
    <location>
        <begin position="9"/>
        <end position="77"/>
    </location>
</feature>
<dbReference type="PANTHER" id="PTHR38445">
    <property type="entry name" value="HTH-TYPE TRANSCRIPTIONAL REPRESSOR YTRA"/>
    <property type="match status" value="1"/>
</dbReference>
<dbReference type="Proteomes" id="UP000886808">
    <property type="component" value="Unassembled WGS sequence"/>
</dbReference>
<dbReference type="InterPro" id="IPR000524">
    <property type="entry name" value="Tscrpt_reg_HTH_GntR"/>
</dbReference>
<dbReference type="Pfam" id="PF00392">
    <property type="entry name" value="GntR"/>
    <property type="match status" value="1"/>
</dbReference>
<keyword evidence="1" id="KW-0805">Transcription regulation</keyword>
<protein>
    <submittedName>
        <fullName evidence="5">GntR family transcriptional regulator</fullName>
    </submittedName>
</protein>
<evidence type="ECO:0000313" key="5">
    <source>
        <dbReference type="EMBL" id="HIV61972.1"/>
    </source>
</evidence>
<dbReference type="SMART" id="SM00345">
    <property type="entry name" value="HTH_GNTR"/>
    <property type="match status" value="1"/>
</dbReference>
<dbReference type="GO" id="GO:0003677">
    <property type="term" value="F:DNA binding"/>
    <property type="evidence" value="ECO:0007669"/>
    <property type="project" value="UniProtKB-KW"/>
</dbReference>
<accession>A0A9D1PIZ2</accession>
<keyword evidence="2" id="KW-0238">DNA-binding</keyword>
<reference evidence="5" key="2">
    <citation type="submission" date="2021-04" db="EMBL/GenBank/DDBJ databases">
        <authorList>
            <person name="Gilroy R."/>
        </authorList>
    </citation>
    <scope>NUCLEOTIDE SEQUENCE</scope>
    <source>
        <strain evidence="5">CHK193-4272</strain>
    </source>
</reference>
<dbReference type="GO" id="GO:0003700">
    <property type="term" value="F:DNA-binding transcription factor activity"/>
    <property type="evidence" value="ECO:0007669"/>
    <property type="project" value="InterPro"/>
</dbReference>
<gene>
    <name evidence="5" type="ORF">H9746_03870</name>
</gene>
<dbReference type="SUPFAM" id="SSF46785">
    <property type="entry name" value="Winged helix' DNA-binding domain"/>
    <property type="match status" value="1"/>
</dbReference>
<dbReference type="CDD" id="cd07377">
    <property type="entry name" value="WHTH_GntR"/>
    <property type="match status" value="1"/>
</dbReference>
<evidence type="ECO:0000259" key="4">
    <source>
        <dbReference type="PROSITE" id="PS50949"/>
    </source>
</evidence>
<dbReference type="AlphaFoldDB" id="A0A9D1PIZ2"/>
<proteinExistence type="predicted"/>